<feature type="domain" description="GP-PDE" evidence="1">
    <location>
        <begin position="3"/>
        <end position="246"/>
    </location>
</feature>
<dbReference type="PANTHER" id="PTHR46211:SF1">
    <property type="entry name" value="GLYCEROPHOSPHODIESTER PHOSPHODIESTERASE, CYTOPLASMIC"/>
    <property type="match status" value="1"/>
</dbReference>
<comment type="caution">
    <text evidence="2">The sequence shown here is derived from an EMBL/GenBank/DDBJ whole genome shotgun (WGS) entry which is preliminary data.</text>
</comment>
<evidence type="ECO:0000313" key="3">
    <source>
        <dbReference type="Proteomes" id="UP001597252"/>
    </source>
</evidence>
<gene>
    <name evidence="2" type="ORF">ACFQ5J_07825</name>
</gene>
<dbReference type="Gene3D" id="3.20.20.190">
    <property type="entry name" value="Phosphatidylinositol (PI) phosphodiesterase"/>
    <property type="match status" value="1"/>
</dbReference>
<protein>
    <submittedName>
        <fullName evidence="2">Glycerophosphodiester phosphodiesterase family protein</fullName>
    </submittedName>
</protein>
<sequence>MNRRILAHRGLSHLAPENTLAAFTLAVNMGVDWLETDLGITQDEHVVILHDDHLDRTTNGHGLLTTQTYAQLRRLSAGAWFDPRFASERVPNLQELVAFLNRTGMNANIELKSVVADNANVLADSLVRQFAKALDAISPNCEIIVSSKNPVMLLKLRQLRPQTHFAVLFDRYSLRDDWQLTMQACGAEYIHPQAAQLTYAQVSAFKRAGYQVNVWTIDARDLGNQLFNWGVDGIFSNCANEFLTEKRSLPHLAPLAMAHQH</sequence>
<proteinExistence type="predicted"/>
<name>A0ABW4E5F5_9LACO</name>
<dbReference type="Proteomes" id="UP001597252">
    <property type="component" value="Unassembled WGS sequence"/>
</dbReference>
<dbReference type="SUPFAM" id="SSF51695">
    <property type="entry name" value="PLC-like phosphodiesterases"/>
    <property type="match status" value="1"/>
</dbReference>
<dbReference type="InterPro" id="IPR017946">
    <property type="entry name" value="PLC-like_Pdiesterase_TIM-brl"/>
</dbReference>
<dbReference type="Pfam" id="PF03009">
    <property type="entry name" value="GDPD"/>
    <property type="match status" value="1"/>
</dbReference>
<dbReference type="PROSITE" id="PS51704">
    <property type="entry name" value="GP_PDE"/>
    <property type="match status" value="1"/>
</dbReference>
<dbReference type="EMBL" id="JBHTON010000021">
    <property type="protein sequence ID" value="MFD1485135.1"/>
    <property type="molecule type" value="Genomic_DNA"/>
</dbReference>
<evidence type="ECO:0000259" key="1">
    <source>
        <dbReference type="PROSITE" id="PS51704"/>
    </source>
</evidence>
<dbReference type="PANTHER" id="PTHR46211">
    <property type="entry name" value="GLYCEROPHOSPHORYL DIESTER PHOSPHODIESTERASE"/>
    <property type="match status" value="1"/>
</dbReference>
<keyword evidence="3" id="KW-1185">Reference proteome</keyword>
<organism evidence="2 3">
    <name type="scientific">Lacticaseibacillus baoqingensis</name>
    <dbReference type="NCBI Taxonomy" id="2486013"/>
    <lineage>
        <taxon>Bacteria</taxon>
        <taxon>Bacillati</taxon>
        <taxon>Bacillota</taxon>
        <taxon>Bacilli</taxon>
        <taxon>Lactobacillales</taxon>
        <taxon>Lactobacillaceae</taxon>
        <taxon>Lacticaseibacillus</taxon>
    </lineage>
</organism>
<accession>A0ABW4E5F5</accession>
<dbReference type="RefSeq" id="WP_125753983.1">
    <property type="nucleotide sequence ID" value="NZ_JBHTON010000021.1"/>
</dbReference>
<reference evidence="3" key="1">
    <citation type="journal article" date="2019" name="Int. J. Syst. Evol. Microbiol.">
        <title>The Global Catalogue of Microorganisms (GCM) 10K type strain sequencing project: providing services to taxonomists for standard genome sequencing and annotation.</title>
        <authorList>
            <consortium name="The Broad Institute Genomics Platform"/>
            <consortium name="The Broad Institute Genome Sequencing Center for Infectious Disease"/>
            <person name="Wu L."/>
            <person name="Ma J."/>
        </authorList>
    </citation>
    <scope>NUCLEOTIDE SEQUENCE [LARGE SCALE GENOMIC DNA]</scope>
    <source>
        <strain evidence="3">CCM 8903</strain>
    </source>
</reference>
<evidence type="ECO:0000313" key="2">
    <source>
        <dbReference type="EMBL" id="MFD1485135.1"/>
    </source>
</evidence>
<dbReference type="InterPro" id="IPR030395">
    <property type="entry name" value="GP_PDE_dom"/>
</dbReference>